<evidence type="ECO:0008006" key="4">
    <source>
        <dbReference type="Google" id="ProtNLM"/>
    </source>
</evidence>
<dbReference type="Pfam" id="PF09997">
    <property type="entry name" value="DUF2238"/>
    <property type="match status" value="1"/>
</dbReference>
<comment type="caution">
    <text evidence="2">The sequence shown here is derived from an EMBL/GenBank/DDBJ whole genome shotgun (WGS) entry which is preliminary data.</text>
</comment>
<feature type="transmembrane region" description="Helical" evidence="1">
    <location>
        <begin position="166"/>
        <end position="184"/>
    </location>
</feature>
<sequence>MRTTVTETSDSAGGRRRRPDDGIRYAIVVVFLTGLRRRNPAAMVNAAFALAGTYLPDAFERLVGVEFRPWQRVYVESAMLTHSVGMLGPYDDVWWWDHLTHAHSATILGGVVHVLSRRRGRDPPTRVLAVVVCAGVLWELAEYAIHLGADALGIDPVLVSYGRTDTALDLAFNLVGAALVVLFGDRALTNLVPPTEAEEETGSGPPDSVPRGR</sequence>
<keyword evidence="1" id="KW-0472">Membrane</keyword>
<dbReference type="Proteomes" id="UP000011508">
    <property type="component" value="Unassembled WGS sequence"/>
</dbReference>
<name>M0HVZ2_9EURY</name>
<dbReference type="RefSeq" id="WP_007276324.1">
    <property type="nucleotide sequence ID" value="NZ_AOLM01000028.1"/>
</dbReference>
<evidence type="ECO:0000313" key="3">
    <source>
        <dbReference type="Proteomes" id="UP000011508"/>
    </source>
</evidence>
<dbReference type="InterPro" id="IPR014509">
    <property type="entry name" value="YjdF-like"/>
</dbReference>
<accession>M0HVZ2</accession>
<organism evidence="2 3">
    <name type="scientific">Haloferax sulfurifontis ATCC BAA-897</name>
    <dbReference type="NCBI Taxonomy" id="662480"/>
    <lineage>
        <taxon>Archaea</taxon>
        <taxon>Methanobacteriati</taxon>
        <taxon>Methanobacteriota</taxon>
        <taxon>Stenosarchaea group</taxon>
        <taxon>Halobacteria</taxon>
        <taxon>Halobacteriales</taxon>
        <taxon>Haloferacaceae</taxon>
        <taxon>Haloferax</taxon>
    </lineage>
</organism>
<dbReference type="OrthoDB" id="313603at2157"/>
<evidence type="ECO:0000256" key="1">
    <source>
        <dbReference type="SAM" id="Phobius"/>
    </source>
</evidence>
<reference evidence="2 3" key="1">
    <citation type="journal article" date="2014" name="PLoS Genet.">
        <title>Phylogenetically driven sequencing of extremely halophilic archaea reveals strategies for static and dynamic osmo-response.</title>
        <authorList>
            <person name="Becker E.A."/>
            <person name="Seitzer P.M."/>
            <person name="Tritt A."/>
            <person name="Larsen D."/>
            <person name="Krusor M."/>
            <person name="Yao A.I."/>
            <person name="Wu D."/>
            <person name="Madern D."/>
            <person name="Eisen J.A."/>
            <person name="Darling A.E."/>
            <person name="Facciotti M.T."/>
        </authorList>
    </citation>
    <scope>NUCLEOTIDE SEQUENCE [LARGE SCALE GENOMIC DNA]</scope>
    <source>
        <strain evidence="2 3">ATCC BAA-897</strain>
    </source>
</reference>
<protein>
    <recommendedName>
        <fullName evidence="4">DUF2238 domain-containing protein</fullName>
    </recommendedName>
</protein>
<dbReference type="AlphaFoldDB" id="M0HVZ2"/>
<keyword evidence="1" id="KW-0812">Transmembrane</keyword>
<dbReference type="PATRIC" id="fig|662480.6.peg.3608"/>
<dbReference type="EMBL" id="AOLM01000028">
    <property type="protein sequence ID" value="ELZ88661.1"/>
    <property type="molecule type" value="Genomic_DNA"/>
</dbReference>
<gene>
    <name evidence="2" type="ORF">C441_18152</name>
</gene>
<evidence type="ECO:0000313" key="2">
    <source>
        <dbReference type="EMBL" id="ELZ88661.1"/>
    </source>
</evidence>
<feature type="transmembrane region" description="Helical" evidence="1">
    <location>
        <begin position="127"/>
        <end position="146"/>
    </location>
</feature>
<proteinExistence type="predicted"/>
<keyword evidence="1" id="KW-1133">Transmembrane helix</keyword>
<keyword evidence="3" id="KW-1185">Reference proteome</keyword>